<keyword evidence="3" id="KW-1185">Reference proteome</keyword>
<gene>
    <name evidence="2" type="ORF">BU16DRAFT_340006</name>
</gene>
<organism evidence="2 3">
    <name type="scientific">Lophium mytilinum</name>
    <dbReference type="NCBI Taxonomy" id="390894"/>
    <lineage>
        <taxon>Eukaryota</taxon>
        <taxon>Fungi</taxon>
        <taxon>Dikarya</taxon>
        <taxon>Ascomycota</taxon>
        <taxon>Pezizomycotina</taxon>
        <taxon>Dothideomycetes</taxon>
        <taxon>Pleosporomycetidae</taxon>
        <taxon>Mytilinidiales</taxon>
        <taxon>Mytilinidiaceae</taxon>
        <taxon>Lophium</taxon>
    </lineage>
</organism>
<feature type="region of interest" description="Disordered" evidence="1">
    <location>
        <begin position="1"/>
        <end position="25"/>
    </location>
</feature>
<evidence type="ECO:0000256" key="1">
    <source>
        <dbReference type="SAM" id="MobiDB-lite"/>
    </source>
</evidence>
<reference evidence="2" key="1">
    <citation type="journal article" date="2020" name="Stud. Mycol.">
        <title>101 Dothideomycetes genomes: a test case for predicting lifestyles and emergence of pathogens.</title>
        <authorList>
            <person name="Haridas S."/>
            <person name="Albert R."/>
            <person name="Binder M."/>
            <person name="Bloem J."/>
            <person name="Labutti K."/>
            <person name="Salamov A."/>
            <person name="Andreopoulos B."/>
            <person name="Baker S."/>
            <person name="Barry K."/>
            <person name="Bills G."/>
            <person name="Bluhm B."/>
            <person name="Cannon C."/>
            <person name="Castanera R."/>
            <person name="Culley D."/>
            <person name="Daum C."/>
            <person name="Ezra D."/>
            <person name="Gonzalez J."/>
            <person name="Henrissat B."/>
            <person name="Kuo A."/>
            <person name="Liang C."/>
            <person name="Lipzen A."/>
            <person name="Lutzoni F."/>
            <person name="Magnuson J."/>
            <person name="Mondo S."/>
            <person name="Nolan M."/>
            <person name="Ohm R."/>
            <person name="Pangilinan J."/>
            <person name="Park H.-J."/>
            <person name="Ramirez L."/>
            <person name="Alfaro M."/>
            <person name="Sun H."/>
            <person name="Tritt A."/>
            <person name="Yoshinaga Y."/>
            <person name="Zwiers L.-H."/>
            <person name="Turgeon B."/>
            <person name="Goodwin S."/>
            <person name="Spatafora J."/>
            <person name="Crous P."/>
            <person name="Grigoriev I."/>
        </authorList>
    </citation>
    <scope>NUCLEOTIDE SEQUENCE</scope>
    <source>
        <strain evidence="2">CBS 269.34</strain>
    </source>
</reference>
<evidence type="ECO:0000313" key="3">
    <source>
        <dbReference type="Proteomes" id="UP000799750"/>
    </source>
</evidence>
<dbReference type="EMBL" id="MU004187">
    <property type="protein sequence ID" value="KAF2496713.1"/>
    <property type="molecule type" value="Genomic_DNA"/>
</dbReference>
<protein>
    <submittedName>
        <fullName evidence="2">Uncharacterized protein</fullName>
    </submittedName>
</protein>
<dbReference type="Proteomes" id="UP000799750">
    <property type="component" value="Unassembled WGS sequence"/>
</dbReference>
<evidence type="ECO:0000313" key="2">
    <source>
        <dbReference type="EMBL" id="KAF2496713.1"/>
    </source>
</evidence>
<accession>A0A6A6QYJ1</accession>
<feature type="compositionally biased region" description="Polar residues" evidence="1">
    <location>
        <begin position="10"/>
        <end position="24"/>
    </location>
</feature>
<name>A0A6A6QYJ1_9PEZI</name>
<dbReference type="AlphaFoldDB" id="A0A6A6QYJ1"/>
<sequence>MDDTSDEPASAQNADQISVKSQDSPEPYDIAALMREIQNSNRLQEQLLSRVQVALKVKVPAAENETQSPLADVSEEDWEELSRAGQSLLKAHSLTWNYGEDEKYKEVSGKLDAALKVFLKQFERPTKDLSKMTRAIRNRHQQGQRQPELLIPNPKKGVLKIGWCPPPARLTDNIGESQKQDEFEGAVKSAIEGIRSNWAVSERAKSVVEVINLDYDRSGYPVDIVWRHSKKHLSGIMGFDLIPRAKTVHTSNRGVGGALSQVT</sequence>
<proteinExistence type="predicted"/>